<dbReference type="SUPFAM" id="SSF55347">
    <property type="entry name" value="Glyceraldehyde-3-phosphate dehydrogenase-like, C-terminal domain"/>
    <property type="match status" value="1"/>
</dbReference>
<evidence type="ECO:0000256" key="3">
    <source>
        <dbReference type="ARBA" id="ARBA00023002"/>
    </source>
</evidence>
<dbReference type="PATRIC" id="fig|1307761.3.peg.1864"/>
<evidence type="ECO:0000256" key="7">
    <source>
        <dbReference type="PIRSR" id="PIRSR000149-4"/>
    </source>
</evidence>
<evidence type="ECO:0000313" key="11">
    <source>
        <dbReference type="EMBL" id="AHC15243.1"/>
    </source>
</evidence>
<protein>
    <recommendedName>
        <fullName evidence="9">Glyceraldehyde-3-phosphate dehydrogenase</fullName>
        <ecNumber evidence="9">1.2.1.-</ecNumber>
    </recommendedName>
</protein>
<feature type="domain" description="Glyceraldehyde 3-phosphate dehydrogenase NAD(P) binding" evidence="10">
    <location>
        <begin position="1"/>
        <end position="155"/>
    </location>
</feature>
<dbReference type="Pfam" id="PF02800">
    <property type="entry name" value="Gp_dh_C"/>
    <property type="match status" value="1"/>
</dbReference>
<evidence type="ECO:0000259" key="10">
    <source>
        <dbReference type="SMART" id="SM00846"/>
    </source>
</evidence>
<feature type="site" description="Activates thiol group during catalysis" evidence="7">
    <location>
        <position position="182"/>
    </location>
</feature>
<keyword evidence="6" id="KW-0547">Nucleotide-binding</keyword>
<gene>
    <name evidence="11" type="ORF">L21SP2_1870</name>
</gene>
<dbReference type="InterPro" id="IPR020829">
    <property type="entry name" value="GlycerAld_3-P_DH_cat"/>
</dbReference>
<dbReference type="eggNOG" id="COG0057">
    <property type="taxonomic scope" value="Bacteria"/>
</dbReference>
<dbReference type="STRING" id="1307761.L21SP2_1870"/>
<feature type="binding site" evidence="6">
    <location>
        <position position="318"/>
    </location>
    <ligand>
        <name>NAD(+)</name>
        <dbReference type="ChEBI" id="CHEBI:57540"/>
    </ligand>
</feature>
<accession>V5WHF4</accession>
<dbReference type="InterPro" id="IPR020828">
    <property type="entry name" value="GlycerAld_3-P_DH_NAD(P)-bd"/>
</dbReference>
<evidence type="ECO:0000256" key="2">
    <source>
        <dbReference type="ARBA" id="ARBA00011881"/>
    </source>
</evidence>
<feature type="binding site" evidence="5">
    <location>
        <begin position="213"/>
        <end position="214"/>
    </location>
    <ligand>
        <name>D-glyceraldehyde 3-phosphate</name>
        <dbReference type="ChEBI" id="CHEBI:59776"/>
    </ligand>
</feature>
<evidence type="ECO:0000256" key="5">
    <source>
        <dbReference type="PIRSR" id="PIRSR000149-2"/>
    </source>
</evidence>
<dbReference type="GO" id="GO:0051287">
    <property type="term" value="F:NAD binding"/>
    <property type="evidence" value="ECO:0007669"/>
    <property type="project" value="InterPro"/>
</dbReference>
<dbReference type="CDD" id="cd18126">
    <property type="entry name" value="GAPDH_I_C"/>
    <property type="match status" value="1"/>
</dbReference>
<feature type="binding site" evidence="5">
    <location>
        <position position="236"/>
    </location>
    <ligand>
        <name>D-glyceraldehyde 3-phosphate</name>
        <dbReference type="ChEBI" id="CHEBI:59776"/>
    </ligand>
</feature>
<feature type="binding site" evidence="5">
    <location>
        <position position="185"/>
    </location>
    <ligand>
        <name>D-glyceraldehyde 3-phosphate</name>
        <dbReference type="ChEBI" id="CHEBI:59776"/>
    </ligand>
</feature>
<feature type="binding site" evidence="6">
    <location>
        <position position="75"/>
    </location>
    <ligand>
        <name>NAD(+)</name>
        <dbReference type="ChEBI" id="CHEBI:57540"/>
    </ligand>
</feature>
<feature type="binding site" evidence="6">
    <location>
        <position position="31"/>
    </location>
    <ligand>
        <name>NAD(+)</name>
        <dbReference type="ChEBI" id="CHEBI:57540"/>
    </ligand>
</feature>
<evidence type="ECO:0000313" key="12">
    <source>
        <dbReference type="Proteomes" id="UP000018680"/>
    </source>
</evidence>
<keyword evidence="12" id="KW-1185">Reference proteome</keyword>
<dbReference type="Gene3D" id="3.40.50.720">
    <property type="entry name" value="NAD(P)-binding Rossmann-like Domain"/>
    <property type="match status" value="1"/>
</dbReference>
<sequence>MKLAINGFGRIGRNVFKIALEKGVEVVGINDLTDTKTLAHLLKYDSTQGKFPGEVSYDDSHIIVDGTKYTVSAERNPANIPWGAAPDVVIESTGIFRTKESPKGGYGDHIKNAKYPAKKVILTVPAKDEIDNTIVLGVNDDDLRKEDTFISNASCTTNCLAPMAKVLHDSFGIEDGLMTTIHSYTNDQSILDGPHADLRRARSAAVSMIPTTTGAAKAVGKVMPDLNGKLNGMAMRVPTPTGSITDLVATLKKDVTAEEVNAALKKAADGPMKGILEYTEDPIVSVDIIHNTHSSIIDAQSTMVIGGNKVKVLSWYDNEWGYSNRVVDLAIKLENYL</sequence>
<feature type="binding site" evidence="5">
    <location>
        <begin position="154"/>
        <end position="156"/>
    </location>
    <ligand>
        <name>D-glyceraldehyde 3-phosphate</name>
        <dbReference type="ChEBI" id="CHEBI:59776"/>
    </ligand>
</feature>
<dbReference type="OrthoDB" id="9803304at2"/>
<dbReference type="KEGG" id="slr:L21SP2_1870"/>
<name>V5WHF4_9SPIO</name>
<evidence type="ECO:0000256" key="1">
    <source>
        <dbReference type="ARBA" id="ARBA00007406"/>
    </source>
</evidence>
<keyword evidence="6" id="KW-0520">NAD</keyword>
<reference evidence="11 12" key="1">
    <citation type="journal article" date="2015" name="Stand. Genomic Sci.">
        <title>Complete genome sequence and description of Salinispira pacifica gen. nov., sp. nov., a novel spirochaete isolated form a hypersaline microbial mat.</title>
        <authorList>
            <person name="Ben Hania W."/>
            <person name="Joseph M."/>
            <person name="Schumann P."/>
            <person name="Bunk B."/>
            <person name="Fiebig A."/>
            <person name="Sproer C."/>
            <person name="Klenk H.P."/>
            <person name="Fardeau M.L."/>
            <person name="Spring S."/>
        </authorList>
    </citation>
    <scope>NUCLEOTIDE SEQUENCE [LARGE SCALE GENOMIC DNA]</scope>
    <source>
        <strain evidence="11 12">L21-RPul-D2</strain>
    </source>
</reference>
<evidence type="ECO:0000256" key="6">
    <source>
        <dbReference type="PIRSR" id="PIRSR000149-3"/>
    </source>
</evidence>
<feature type="binding site" evidence="6">
    <location>
        <position position="123"/>
    </location>
    <ligand>
        <name>NAD(+)</name>
        <dbReference type="ChEBI" id="CHEBI:57540"/>
    </ligand>
</feature>
<dbReference type="RefSeq" id="WP_024268160.1">
    <property type="nucleotide sequence ID" value="NC_023035.1"/>
</dbReference>
<dbReference type="GO" id="GO:0016620">
    <property type="term" value="F:oxidoreductase activity, acting on the aldehyde or oxo group of donors, NAD or NADP as acceptor"/>
    <property type="evidence" value="ECO:0007669"/>
    <property type="project" value="InterPro"/>
</dbReference>
<dbReference type="PANTHER" id="PTHR43148">
    <property type="entry name" value="GLYCERALDEHYDE-3-PHOSPHATE DEHYDROGENASE 2"/>
    <property type="match status" value="1"/>
</dbReference>
<dbReference type="GO" id="GO:0050661">
    <property type="term" value="F:NADP binding"/>
    <property type="evidence" value="ECO:0007669"/>
    <property type="project" value="InterPro"/>
</dbReference>
<dbReference type="PIRSF" id="PIRSF000149">
    <property type="entry name" value="GAP_DH"/>
    <property type="match status" value="1"/>
</dbReference>
<dbReference type="FunFam" id="3.30.360.10:FF:000002">
    <property type="entry name" value="Glyceraldehyde-3-phosphate dehydrogenase"/>
    <property type="match status" value="1"/>
</dbReference>
<dbReference type="PROSITE" id="PS00071">
    <property type="entry name" value="GAPDH"/>
    <property type="match status" value="1"/>
</dbReference>
<feature type="binding site" evidence="6">
    <location>
        <begin position="10"/>
        <end position="11"/>
    </location>
    <ligand>
        <name>NAD(+)</name>
        <dbReference type="ChEBI" id="CHEBI:57540"/>
    </ligand>
</feature>
<dbReference type="HOGENOM" id="CLU_030140_0_2_12"/>
<comment type="similarity">
    <text evidence="1 8">Belongs to the glyceraldehyde-3-phosphate dehydrogenase family.</text>
</comment>
<dbReference type="FunFam" id="3.40.50.720:FF:000001">
    <property type="entry name" value="Glyceraldehyde-3-phosphate dehydrogenase"/>
    <property type="match status" value="1"/>
</dbReference>
<evidence type="ECO:0000256" key="9">
    <source>
        <dbReference type="RuleBase" id="RU361160"/>
    </source>
</evidence>
<dbReference type="EMBL" id="CP006939">
    <property type="protein sequence ID" value="AHC15243.1"/>
    <property type="molecule type" value="Genomic_DNA"/>
</dbReference>
<dbReference type="AlphaFoldDB" id="V5WHF4"/>
<dbReference type="InterPro" id="IPR006424">
    <property type="entry name" value="Glyceraldehyde-3-P_DH_1"/>
</dbReference>
<proteinExistence type="inferred from homology"/>
<dbReference type="Pfam" id="PF00044">
    <property type="entry name" value="Gp_dh_N"/>
    <property type="match status" value="1"/>
</dbReference>
<dbReference type="Gene3D" id="3.30.360.10">
    <property type="entry name" value="Dihydrodipicolinate Reductase, domain 2"/>
    <property type="match status" value="1"/>
</dbReference>
<dbReference type="EC" id="1.2.1.-" evidence="9"/>
<comment type="subunit">
    <text evidence="2">Homotetramer.</text>
</comment>
<dbReference type="Proteomes" id="UP000018680">
    <property type="component" value="Chromosome"/>
</dbReference>
<keyword evidence="3 9" id="KW-0560">Oxidoreductase</keyword>
<dbReference type="InterPro" id="IPR036291">
    <property type="entry name" value="NAD(P)-bd_dom_sf"/>
</dbReference>
<dbReference type="NCBIfam" id="TIGR01534">
    <property type="entry name" value="GAPDH-I"/>
    <property type="match status" value="1"/>
</dbReference>
<dbReference type="GO" id="GO:0006006">
    <property type="term" value="P:glucose metabolic process"/>
    <property type="evidence" value="ECO:0007669"/>
    <property type="project" value="InterPro"/>
</dbReference>
<feature type="active site" description="Nucleophile" evidence="4">
    <location>
        <position position="155"/>
    </location>
</feature>
<dbReference type="CDD" id="cd05214">
    <property type="entry name" value="GAPDH_I_N"/>
    <property type="match status" value="1"/>
</dbReference>
<evidence type="ECO:0000256" key="4">
    <source>
        <dbReference type="PIRSR" id="PIRSR000149-1"/>
    </source>
</evidence>
<evidence type="ECO:0000256" key="8">
    <source>
        <dbReference type="RuleBase" id="RU000397"/>
    </source>
</evidence>
<dbReference type="SMART" id="SM00846">
    <property type="entry name" value="Gp_dh_N"/>
    <property type="match status" value="1"/>
</dbReference>
<dbReference type="PRINTS" id="PR00078">
    <property type="entry name" value="G3PDHDRGNASE"/>
</dbReference>
<dbReference type="InterPro" id="IPR020831">
    <property type="entry name" value="GlycerAld/Erythrose_P_DH"/>
</dbReference>
<dbReference type="SUPFAM" id="SSF51735">
    <property type="entry name" value="NAD(P)-binding Rossmann-fold domains"/>
    <property type="match status" value="1"/>
</dbReference>
<dbReference type="InterPro" id="IPR020830">
    <property type="entry name" value="GlycerAld_3-P_DH_AS"/>
</dbReference>
<organism evidence="11 12">
    <name type="scientific">Salinispira pacifica</name>
    <dbReference type="NCBI Taxonomy" id="1307761"/>
    <lineage>
        <taxon>Bacteria</taxon>
        <taxon>Pseudomonadati</taxon>
        <taxon>Spirochaetota</taxon>
        <taxon>Spirochaetia</taxon>
        <taxon>Spirochaetales</taxon>
        <taxon>Spirochaetaceae</taxon>
        <taxon>Salinispira</taxon>
    </lineage>
</organism>